<evidence type="ECO:0000256" key="3">
    <source>
        <dbReference type="ARBA" id="ARBA00022558"/>
    </source>
</evidence>
<feature type="region of interest" description="Disordered" evidence="7">
    <location>
        <begin position="775"/>
        <end position="798"/>
    </location>
</feature>
<proteinExistence type="inferred from homology"/>
<keyword evidence="6" id="KW-0281">Fimbrium</keyword>
<feature type="domain" description="PilY1 beta-propeller" evidence="8">
    <location>
        <begin position="797"/>
        <end position="1126"/>
    </location>
</feature>
<evidence type="ECO:0000256" key="2">
    <source>
        <dbReference type="ARBA" id="ARBA00008387"/>
    </source>
</evidence>
<keyword evidence="10" id="KW-1185">Reference proteome</keyword>
<evidence type="ECO:0000256" key="6">
    <source>
        <dbReference type="ARBA" id="ARBA00023263"/>
    </source>
</evidence>
<dbReference type="SUPFAM" id="SSF50998">
    <property type="entry name" value="Quinoprotein alcohol dehydrogenase-like"/>
    <property type="match status" value="1"/>
</dbReference>
<evidence type="ECO:0000313" key="9">
    <source>
        <dbReference type="EMBL" id="MEL7559966.1"/>
    </source>
</evidence>
<evidence type="ECO:0000256" key="5">
    <source>
        <dbReference type="ARBA" id="ARBA00022837"/>
    </source>
</evidence>
<name>A0ABU9MC69_STUCH</name>
<organism evidence="9 10">
    <name type="scientific">Stutzerimonas chloritidismutans</name>
    <name type="common">Pseudomonas chloritidismutans</name>
    <dbReference type="NCBI Taxonomy" id="203192"/>
    <lineage>
        <taxon>Bacteria</taxon>
        <taxon>Pseudomonadati</taxon>
        <taxon>Pseudomonadota</taxon>
        <taxon>Gammaproteobacteria</taxon>
        <taxon>Pseudomonadales</taxon>
        <taxon>Pseudomonadaceae</taxon>
        <taxon>Stutzerimonas</taxon>
    </lineage>
</organism>
<keyword evidence="4" id="KW-0479">Metal-binding</keyword>
<dbReference type="PROSITE" id="PS00018">
    <property type="entry name" value="EF_HAND_1"/>
    <property type="match status" value="1"/>
</dbReference>
<evidence type="ECO:0000256" key="1">
    <source>
        <dbReference type="ARBA" id="ARBA00004561"/>
    </source>
</evidence>
<comment type="subcellular location">
    <subcellularLocation>
        <location evidence="1">Fimbrium</location>
    </subcellularLocation>
</comment>
<dbReference type="InterPro" id="IPR018247">
    <property type="entry name" value="EF_Hand_1_Ca_BS"/>
</dbReference>
<evidence type="ECO:0000256" key="4">
    <source>
        <dbReference type="ARBA" id="ARBA00022723"/>
    </source>
</evidence>
<dbReference type="EMBL" id="JBCFXD010000008">
    <property type="protein sequence ID" value="MEL7559966.1"/>
    <property type="molecule type" value="Genomic_DNA"/>
</dbReference>
<evidence type="ECO:0000259" key="8">
    <source>
        <dbReference type="Pfam" id="PF05567"/>
    </source>
</evidence>
<comment type="similarity">
    <text evidence="2">Belongs to the PilY1 family.</text>
</comment>
<dbReference type="InterPro" id="IPR008707">
    <property type="entry name" value="B-propeller_PilY1"/>
</dbReference>
<gene>
    <name evidence="9" type="ORF">AAGW23_14085</name>
</gene>
<dbReference type="Proteomes" id="UP001467669">
    <property type="component" value="Unassembled WGS sequence"/>
</dbReference>
<keyword evidence="3" id="KW-1029">Fimbrium biogenesis</keyword>
<accession>A0ABU9MC69</accession>
<evidence type="ECO:0000256" key="7">
    <source>
        <dbReference type="SAM" id="MobiDB-lite"/>
    </source>
</evidence>
<reference evidence="9 10" key="1">
    <citation type="submission" date="2024-04" db="EMBL/GenBank/DDBJ databases">
        <title>Draft Genome Sequence of Isolates Cultured from Underwater Hawaii Seamounts in the North Pacific Ocean.</title>
        <authorList>
            <person name="Sharma I."/>
            <person name="Darden B."/>
            <person name="Creggett J."/>
            <person name="Taylor S."/>
            <person name="Grant M.P."/>
            <person name="Scott J."/>
            <person name="Attles S."/>
            <person name="Walker S."/>
            <person name="Johnson G."/>
            <person name="St. Cloud C."/>
        </authorList>
    </citation>
    <scope>NUCLEOTIDE SEQUENCE [LARGE SCALE GENOMIC DNA]</scope>
    <source>
        <strain evidence="9 10">03GJ23</strain>
    </source>
</reference>
<protein>
    <submittedName>
        <fullName evidence="9">PilC/PilY family type IV pilus protein</fullName>
    </submittedName>
</protein>
<comment type="caution">
    <text evidence="9">The sequence shown here is derived from an EMBL/GenBank/DDBJ whole genome shotgun (WGS) entry which is preliminary data.</text>
</comment>
<dbReference type="InterPro" id="IPR011047">
    <property type="entry name" value="Quinoprotein_ADH-like_sf"/>
</dbReference>
<sequence length="1323" mass="142807">MMPLNYRRMPWNGPTGTWRPLLLAGAAVCWTLGANQAVADVSQTPLLLGASNVPGNLALVPSVEWPTLLSIANTGNYSSGNTYLGYFDSAKCYTYDKTNEWFEPAGYATLRKCGGSKQWSGNFLNWAGTPTIDPFRSALTGGYRYRDEVGLTVLEKARHTGQSSAGNRTSSANVPQSEIVGATPAKSDWTNFYLRLSGLGVDMLFSTWNDKLGDDNASLAEQVAYDPALTSPWDGGRLLKSYTPQNSNTLKTVYRLKLRVKVCVPSLLEANCKKYSDTNYKPEGLLQQYNENIRYSVFGYLNDEKQLRDGGVLRAGQKYIGPLKRERGVAGQMDNARTEWSKTTGILATNPNPDDATATQTAFGRTVSNSGVINYLNKFGQLTTNQHKSNDPVSELYYAAFRYFRNLGNVTAYSTPTPAHNPSPGGTTKDKWLDGFPVITSWEDPIQYACQKNVILGIGDTNTHADRNLPGATVTSLEPAVPAQVAADAANFNVATATTVVGTLEGVDTKATTAGQFGDCCSNNSAYIAGMAYHANTVDLRDDISGKQLLSTHWVDVRENGVLKGRAKNQYWLAAKYGGIKFPTDKDVEDYGDPYAPSKEIQPSWWTDGDKTEIGELRPRNFYVASDATKMVESLKTAFANIAKEVSSTTAALSTNSTKLETDTVVFQSMLDSAKWSGDLLAKAVSSNGTVSTTPTWKAAQKLDALTNAQTADRVILTSTPPTADSTTGALVSTTGRTFLWDQLEAAQKTALRATASGTPTTEAVGQNRLAFIRGDRSQERTDAAPNNPLRQRDSRLGDIANSDPQYIYKPNFGYSQLPESAGFTSAIKSAYTTFRSQSSYQNRPPLVVVGANDGMLHGFDASLGSTGGKELFAYVPNDLIDELHELTDPTYAHRYYVDGTPRIGDALVSGQWKTLLVGSSGAGGRSIFALDVSNPNSMSASSVLWEFTHPEMGYSLGRPSLVPLYNGKFGVIVTSGYDRPTTTTSGYVWLLDASNGSVIKRFDLPNSGDLGASLAVDIDNDRVADRVYVADTLGKVWRLDITGTSASGWDAPSSLKSGGNITPLFLAKDASGVAQPITAPLDAAYTKDREIMLVFGTGSFYQTTDNEVPDSPQVQSFYGIVDSGVQINGRSTLLEQEILREVTGTELNGRAVSENTMTDSHRGWYLDLLWKTARGGTGAKGERVISQAQLGGNRVTFSTLIPSANPCDAGGTSWIMSLDLATGSRLVYSYFDYNGDGSIDEDDYIELDDGTKVPVSGVADPDEGAVKGTIGLNDQSTGKRYLCYASSASSTGSNGVTPVCIEVMGNNNDSNRLSWHEVRKNI</sequence>
<keyword evidence="5" id="KW-0106">Calcium</keyword>
<evidence type="ECO:0000313" key="10">
    <source>
        <dbReference type="Proteomes" id="UP001467669"/>
    </source>
</evidence>
<dbReference type="Pfam" id="PF05567">
    <property type="entry name" value="T4P_PilY1"/>
    <property type="match status" value="1"/>
</dbReference>